<protein>
    <submittedName>
        <fullName evidence="2">Uncharacterized protein</fullName>
    </submittedName>
</protein>
<sequence length="85" mass="9975">MDHLSKGHMDKSSEESLEHLQLKYTEELLVKMENLQKRHKEEQEELEREFLKNIAELEKKYNVDLGNVFDKCHGRQGSTEPSSSS</sequence>
<organism evidence="2 3">
    <name type="scientific">Aristolochia fimbriata</name>
    <name type="common">White veined hardy Dutchman's pipe vine</name>
    <dbReference type="NCBI Taxonomy" id="158543"/>
    <lineage>
        <taxon>Eukaryota</taxon>
        <taxon>Viridiplantae</taxon>
        <taxon>Streptophyta</taxon>
        <taxon>Embryophyta</taxon>
        <taxon>Tracheophyta</taxon>
        <taxon>Spermatophyta</taxon>
        <taxon>Magnoliopsida</taxon>
        <taxon>Magnoliidae</taxon>
        <taxon>Piperales</taxon>
        <taxon>Aristolochiaceae</taxon>
        <taxon>Aristolochia</taxon>
    </lineage>
</organism>
<dbReference type="EMBL" id="JAINDJ010000002">
    <property type="protein sequence ID" value="KAG9458918.1"/>
    <property type="molecule type" value="Genomic_DNA"/>
</dbReference>
<evidence type="ECO:0000256" key="1">
    <source>
        <dbReference type="SAM" id="Coils"/>
    </source>
</evidence>
<accession>A0AAV7FCQ5</accession>
<dbReference type="Proteomes" id="UP000825729">
    <property type="component" value="Unassembled WGS sequence"/>
</dbReference>
<evidence type="ECO:0000313" key="3">
    <source>
        <dbReference type="Proteomes" id="UP000825729"/>
    </source>
</evidence>
<dbReference type="AlphaFoldDB" id="A0AAV7FCQ5"/>
<gene>
    <name evidence="2" type="ORF">H6P81_003426</name>
</gene>
<name>A0AAV7FCQ5_ARIFI</name>
<keyword evidence="1" id="KW-0175">Coiled coil</keyword>
<proteinExistence type="predicted"/>
<evidence type="ECO:0000313" key="2">
    <source>
        <dbReference type="EMBL" id="KAG9458918.1"/>
    </source>
</evidence>
<comment type="caution">
    <text evidence="2">The sequence shown here is derived from an EMBL/GenBank/DDBJ whole genome shotgun (WGS) entry which is preliminary data.</text>
</comment>
<feature type="coiled-coil region" evidence="1">
    <location>
        <begin position="25"/>
        <end position="60"/>
    </location>
</feature>
<keyword evidence="3" id="KW-1185">Reference proteome</keyword>
<reference evidence="2 3" key="1">
    <citation type="submission" date="2021-07" db="EMBL/GenBank/DDBJ databases">
        <title>The Aristolochia fimbriata genome: insights into angiosperm evolution, floral development and chemical biosynthesis.</title>
        <authorList>
            <person name="Jiao Y."/>
        </authorList>
    </citation>
    <scope>NUCLEOTIDE SEQUENCE [LARGE SCALE GENOMIC DNA]</scope>
    <source>
        <strain evidence="2">IBCAS-2021</strain>
        <tissue evidence="2">Leaf</tissue>
    </source>
</reference>